<evidence type="ECO:0000259" key="1">
    <source>
        <dbReference type="Pfam" id="PF00535"/>
    </source>
</evidence>
<dbReference type="InterPro" id="IPR001173">
    <property type="entry name" value="Glyco_trans_2-like"/>
</dbReference>
<gene>
    <name evidence="2" type="ORF">GCM10008939_22740</name>
</gene>
<comment type="caution">
    <text evidence="2">The sequence shown here is derived from an EMBL/GenBank/DDBJ whole genome shotgun (WGS) entry which is preliminary data.</text>
</comment>
<organism evidence="2 3">
    <name type="scientific">Deinococcus aquiradiocola</name>
    <dbReference type="NCBI Taxonomy" id="393059"/>
    <lineage>
        <taxon>Bacteria</taxon>
        <taxon>Thermotogati</taxon>
        <taxon>Deinococcota</taxon>
        <taxon>Deinococci</taxon>
        <taxon>Deinococcales</taxon>
        <taxon>Deinococcaceae</taxon>
        <taxon>Deinococcus</taxon>
    </lineage>
</organism>
<accession>A0A917PHP4</accession>
<reference evidence="2" key="2">
    <citation type="submission" date="2020-09" db="EMBL/GenBank/DDBJ databases">
        <authorList>
            <person name="Sun Q."/>
            <person name="Ohkuma M."/>
        </authorList>
    </citation>
    <scope>NUCLEOTIDE SEQUENCE</scope>
    <source>
        <strain evidence="2">JCM 14371</strain>
    </source>
</reference>
<keyword evidence="3" id="KW-1185">Reference proteome</keyword>
<dbReference type="RefSeq" id="WP_188963402.1">
    <property type="nucleotide sequence ID" value="NZ_BMOE01000007.1"/>
</dbReference>
<feature type="domain" description="Glycosyltransferase 2-like" evidence="1">
    <location>
        <begin position="14"/>
        <end position="137"/>
    </location>
</feature>
<evidence type="ECO:0000313" key="3">
    <source>
        <dbReference type="Proteomes" id="UP000635726"/>
    </source>
</evidence>
<dbReference type="AlphaFoldDB" id="A0A917PHP4"/>
<dbReference type="EMBL" id="BMOE01000007">
    <property type="protein sequence ID" value="GGJ78212.1"/>
    <property type="molecule type" value="Genomic_DNA"/>
</dbReference>
<dbReference type="Proteomes" id="UP000635726">
    <property type="component" value="Unassembled WGS sequence"/>
</dbReference>
<reference evidence="2" key="1">
    <citation type="journal article" date="2014" name="Int. J. Syst. Evol. Microbiol.">
        <title>Complete genome sequence of Corynebacterium casei LMG S-19264T (=DSM 44701T), isolated from a smear-ripened cheese.</title>
        <authorList>
            <consortium name="US DOE Joint Genome Institute (JGI-PGF)"/>
            <person name="Walter F."/>
            <person name="Albersmeier A."/>
            <person name="Kalinowski J."/>
            <person name="Ruckert C."/>
        </authorList>
    </citation>
    <scope>NUCLEOTIDE SEQUENCE</scope>
    <source>
        <strain evidence="2">JCM 14371</strain>
    </source>
</reference>
<proteinExistence type="predicted"/>
<dbReference type="Gene3D" id="3.90.550.10">
    <property type="entry name" value="Spore Coat Polysaccharide Biosynthesis Protein SpsA, Chain A"/>
    <property type="match status" value="1"/>
</dbReference>
<sequence>MKKMLSVNDVCGAVVTYGNRANLLEKTIQSFIDNGVSEIICVFNGCDDHVYDYISDRFKNKIRLTPVILKSNLGSAGGFTSALEAFKFESGKELVWILDDDNFAEKNALDELINFANGLSEVAIVCSNRTEFNIFGKLESGIPIEIMYPKNSSFLGISIWTIFPTTKRFFNKRIGNFGKSNDVNWICVPQVPWGGMLIPRAVLDNNILPPKEFYLYADDTAFCVLAGKYNFRFFIVKSSRVIDLDASYHLEKADIDRFSKIILSTPVENVNYSVRNNCYIDRNLRPKNSMTYIINKNIYMIILLIFCLKYRRLGRFIEIGRLVSLGERGKLGIMQ</sequence>
<dbReference type="SUPFAM" id="SSF53448">
    <property type="entry name" value="Nucleotide-diphospho-sugar transferases"/>
    <property type="match status" value="1"/>
</dbReference>
<name>A0A917PHP4_9DEIO</name>
<evidence type="ECO:0000313" key="2">
    <source>
        <dbReference type="EMBL" id="GGJ78212.1"/>
    </source>
</evidence>
<dbReference type="Pfam" id="PF00535">
    <property type="entry name" value="Glycos_transf_2"/>
    <property type="match status" value="1"/>
</dbReference>
<dbReference type="InterPro" id="IPR029044">
    <property type="entry name" value="Nucleotide-diphossugar_trans"/>
</dbReference>
<protein>
    <recommendedName>
        <fullName evidence="1">Glycosyltransferase 2-like domain-containing protein</fullName>
    </recommendedName>
</protein>